<dbReference type="GO" id="GO:0001650">
    <property type="term" value="C:fibrillar center"/>
    <property type="evidence" value="ECO:0007669"/>
    <property type="project" value="TreeGrafter"/>
</dbReference>
<dbReference type="PANTHER" id="PTHR15319">
    <property type="entry name" value="TATA BOX-BINDING PROTEIN ASSOCIATED FACTOR RNA POLYMERASE I SUBUNIT C"/>
    <property type="match status" value="1"/>
</dbReference>
<keyword evidence="3" id="KW-1185">Reference proteome</keyword>
<proteinExistence type="predicted"/>
<reference evidence="2" key="1">
    <citation type="submission" date="2023-03" db="EMBL/GenBank/DDBJ databases">
        <authorList>
            <person name="Julca I."/>
        </authorList>
    </citation>
    <scope>NUCLEOTIDE SEQUENCE</scope>
</reference>
<feature type="region of interest" description="Disordered" evidence="1">
    <location>
        <begin position="772"/>
        <end position="791"/>
    </location>
</feature>
<dbReference type="AlphaFoldDB" id="A0AAV1DN68"/>
<dbReference type="PANTHER" id="PTHR15319:SF1">
    <property type="entry name" value="TATA BOX-BINDING PROTEIN-ASSOCIATED FACTOR RNA POLYMERASE I SUBUNIT C"/>
    <property type="match status" value="1"/>
</dbReference>
<accession>A0AAV1DN68</accession>
<dbReference type="Proteomes" id="UP001161247">
    <property type="component" value="Chromosome 6"/>
</dbReference>
<feature type="compositionally biased region" description="Polar residues" evidence="1">
    <location>
        <begin position="775"/>
        <end position="788"/>
    </location>
</feature>
<dbReference type="InterPro" id="IPR038801">
    <property type="entry name" value="TAF1C"/>
</dbReference>
<dbReference type="EMBL" id="OX459123">
    <property type="protein sequence ID" value="CAI9109340.1"/>
    <property type="molecule type" value="Genomic_DNA"/>
</dbReference>
<organism evidence="2 3">
    <name type="scientific">Oldenlandia corymbosa var. corymbosa</name>
    <dbReference type="NCBI Taxonomy" id="529605"/>
    <lineage>
        <taxon>Eukaryota</taxon>
        <taxon>Viridiplantae</taxon>
        <taxon>Streptophyta</taxon>
        <taxon>Embryophyta</taxon>
        <taxon>Tracheophyta</taxon>
        <taxon>Spermatophyta</taxon>
        <taxon>Magnoliopsida</taxon>
        <taxon>eudicotyledons</taxon>
        <taxon>Gunneridae</taxon>
        <taxon>Pentapetalae</taxon>
        <taxon>asterids</taxon>
        <taxon>lamiids</taxon>
        <taxon>Gentianales</taxon>
        <taxon>Rubiaceae</taxon>
        <taxon>Rubioideae</taxon>
        <taxon>Spermacoceae</taxon>
        <taxon>Hedyotis-Oldenlandia complex</taxon>
        <taxon>Oldenlandia</taxon>
    </lineage>
</organism>
<gene>
    <name evidence="2" type="ORF">OLC1_LOCUS17265</name>
</gene>
<protein>
    <submittedName>
        <fullName evidence="2">OLC1v1009144C1</fullName>
    </submittedName>
</protein>
<dbReference type="GO" id="GO:0001164">
    <property type="term" value="F:RNA polymerase I core promoter sequence-specific DNA binding"/>
    <property type="evidence" value="ECO:0007669"/>
    <property type="project" value="TreeGrafter"/>
</dbReference>
<evidence type="ECO:0000256" key="1">
    <source>
        <dbReference type="SAM" id="MobiDB-lite"/>
    </source>
</evidence>
<evidence type="ECO:0000313" key="3">
    <source>
        <dbReference type="Proteomes" id="UP001161247"/>
    </source>
</evidence>
<evidence type="ECO:0000313" key="2">
    <source>
        <dbReference type="EMBL" id="CAI9109340.1"/>
    </source>
</evidence>
<sequence length="931" mass="105357">MDFSEEWKFLWRVAEVYSSPALADQYLPPPKRPRHEFPEEKEEGNCEDIGPVIFAPCPETLVRLISSPSLAPRLPQPYPRLSLHRFLKTSTSSLLYSDASTIASELGPQEGLDFSYSYLHGFNSLQLLTYKCGTSDESFYLAFFPTGENCDEVGFLKFCIKDSKMGFGSGCEYQRVLTTGDRLKSRILKLLVNPVSDYDDFSTVCSATSSSASSVAIIGYAMACTMYSVHWYTVKLRSDGFGGRSVKVEYLGRNFFRSFAVIHACWSPHLNEECAILLESGEVFLFDVGSHNEVKKRKLKILWGGTNLKDTGRGCWFAIEFSWHPRILIVGHVSAIFVIDARSNGCSVSCLLKIEMLSPKIDRFLTLCRAGGSDGFNFCVASRRFLVLCDVRQPFKPLLQWVHNLDNPCFITFFRLSELRMNAKNDKFKWATNLGSCIFLGSFWNSEFRLFTYGPKSSSKCFSSEIAKFCGSLYAWGLPSEFSLSGNDTHCADCLVRDEFSKEALPRWIDWRQKRGLVMGFSILDGDPWAQTPKADSFGGFLLIRLMSSGKLEAMRYQAVWEFDQNNDQPHLKPLCGSQADLLYDAVEAKDNYQKNTGYLMLEHLGGYLKGDLDEVLVEKMKKFNAIDLQRASKNEINRMMESGESSEFVPLSRIIDVLNDVNLPTSVHEISLRSVWDGMPKYLLHLALPCHTENPELSNEFGCSGNQPGLPFEMNKFQGSNAFVPVHFLLTLHKVFMEEVAPTRRSTEEETSIRSADDELKLQCNRVMEAAHELSSSNSETDSQLQRPVSLADDNDDFLVDDRTVRKFGCHEPVALLDEVPGVDHNPLGQSETGKKKFTAFENFGTGNNRFSNFLFQKRQLDLDISPGMVDQELFNVGCPIELKFKDEGLSFSSKELKLFRTLKKQELDFQKGFRPYQEYLANTSLGKQQ</sequence>
<name>A0AAV1DN68_OLDCO</name>